<proteinExistence type="predicted"/>
<keyword evidence="3" id="KW-1185">Reference proteome</keyword>
<evidence type="ECO:0000313" key="3">
    <source>
        <dbReference type="Proteomes" id="UP000515312"/>
    </source>
</evidence>
<dbReference type="EMBL" id="CP060394">
    <property type="protein sequence ID" value="QNI31894.1"/>
    <property type="molecule type" value="Genomic_DNA"/>
</dbReference>
<organism evidence="2 3">
    <name type="scientific">Alloacidobacterium dinghuense</name>
    <dbReference type="NCBI Taxonomy" id="2763107"/>
    <lineage>
        <taxon>Bacteria</taxon>
        <taxon>Pseudomonadati</taxon>
        <taxon>Acidobacteriota</taxon>
        <taxon>Terriglobia</taxon>
        <taxon>Terriglobales</taxon>
        <taxon>Acidobacteriaceae</taxon>
        <taxon>Alloacidobacterium</taxon>
    </lineage>
</organism>
<evidence type="ECO:0000313" key="2">
    <source>
        <dbReference type="EMBL" id="QNI31894.1"/>
    </source>
</evidence>
<accession>A0A7G8BH74</accession>
<sequence length="229" mass="24380">MRSTRFSCLAFFAVAILFFCASCRAQSQAQAQSQSTPPPPAAPSSALAGVKYDYRWELYGGLAYSHFNAGPNLLQGANLGGFDAQVARFLTPRWAVAGNVRGYYGTSGVVPNPYGIEGPFVSEHMFLVGPEFRGPSNEHASMLFHALVGGAYGNFEHAIGNVPPGALGLFSNQFAFGSAFGGSIDLNRSPRLVFRISPDATFTDFGSAGLKDQFAISVGLVYRMGKGLK</sequence>
<keyword evidence="1" id="KW-0732">Signal</keyword>
<feature type="chain" id="PRO_5028979944" description="Outer membrane protein beta-barrel domain-containing protein" evidence="1">
    <location>
        <begin position="26"/>
        <end position="229"/>
    </location>
</feature>
<dbReference type="AlphaFoldDB" id="A0A7G8BH74"/>
<dbReference type="KEGG" id="adin:H7849_23155"/>
<protein>
    <recommendedName>
        <fullName evidence="4">Outer membrane protein beta-barrel domain-containing protein</fullName>
    </recommendedName>
</protein>
<dbReference type="Proteomes" id="UP000515312">
    <property type="component" value="Chromosome"/>
</dbReference>
<name>A0A7G8BH74_9BACT</name>
<reference evidence="2 3" key="1">
    <citation type="submission" date="2020-08" db="EMBL/GenBank/DDBJ databases">
        <title>Edaphobacter telluris sp. nov. and Acidobacterium dinghuensis sp. nov., two acidobacteria isolated from forest soil.</title>
        <authorList>
            <person name="Fu J."/>
            <person name="Qiu L."/>
        </authorList>
    </citation>
    <scope>NUCLEOTIDE SEQUENCE [LARGE SCALE GENOMIC DNA]</scope>
    <source>
        <strain evidence="2">4Y35</strain>
    </source>
</reference>
<feature type="signal peptide" evidence="1">
    <location>
        <begin position="1"/>
        <end position="25"/>
    </location>
</feature>
<evidence type="ECO:0000256" key="1">
    <source>
        <dbReference type="SAM" id="SignalP"/>
    </source>
</evidence>
<evidence type="ECO:0008006" key="4">
    <source>
        <dbReference type="Google" id="ProtNLM"/>
    </source>
</evidence>
<dbReference type="RefSeq" id="WP_186742852.1">
    <property type="nucleotide sequence ID" value="NZ_CP060394.1"/>
</dbReference>
<gene>
    <name evidence="2" type="ORF">H7849_23155</name>
</gene>